<evidence type="ECO:0000256" key="1">
    <source>
        <dbReference type="ARBA" id="ARBA00004651"/>
    </source>
</evidence>
<organism evidence="7 8">
    <name type="scientific">Candidatus Fimimorpha faecalis</name>
    <dbReference type="NCBI Taxonomy" id="2840824"/>
    <lineage>
        <taxon>Bacteria</taxon>
        <taxon>Bacillati</taxon>
        <taxon>Bacillota</taxon>
        <taxon>Clostridia</taxon>
        <taxon>Eubacteriales</taxon>
        <taxon>Candidatus Fimimorpha</taxon>
    </lineage>
</organism>
<evidence type="ECO:0000256" key="3">
    <source>
        <dbReference type="ARBA" id="ARBA00022692"/>
    </source>
</evidence>
<protein>
    <submittedName>
        <fullName evidence="7">ABC transporter permease</fullName>
    </submittedName>
</protein>
<feature type="transmembrane region" description="Helical" evidence="6">
    <location>
        <begin position="155"/>
        <end position="172"/>
    </location>
</feature>
<feature type="transmembrane region" description="Helical" evidence="6">
    <location>
        <begin position="178"/>
        <end position="202"/>
    </location>
</feature>
<dbReference type="InterPro" id="IPR051449">
    <property type="entry name" value="ABC-2_transporter_component"/>
</dbReference>
<dbReference type="EMBL" id="DVHN01000023">
    <property type="protein sequence ID" value="HIR87743.1"/>
    <property type="molecule type" value="Genomic_DNA"/>
</dbReference>
<evidence type="ECO:0000256" key="2">
    <source>
        <dbReference type="ARBA" id="ARBA00022475"/>
    </source>
</evidence>
<dbReference type="PANTHER" id="PTHR30294:SF29">
    <property type="entry name" value="MULTIDRUG ABC TRANSPORTER PERMEASE YBHS-RELATED"/>
    <property type="match status" value="1"/>
</dbReference>
<name>A0A9D1ED48_9FIRM</name>
<dbReference type="GO" id="GO:0005886">
    <property type="term" value="C:plasma membrane"/>
    <property type="evidence" value="ECO:0007669"/>
    <property type="project" value="UniProtKB-SubCell"/>
</dbReference>
<evidence type="ECO:0000256" key="5">
    <source>
        <dbReference type="ARBA" id="ARBA00023136"/>
    </source>
</evidence>
<keyword evidence="3 6" id="KW-0812">Transmembrane</keyword>
<feature type="transmembrane region" description="Helical" evidence="6">
    <location>
        <begin position="128"/>
        <end position="148"/>
    </location>
</feature>
<keyword evidence="2" id="KW-1003">Cell membrane</keyword>
<reference evidence="7" key="2">
    <citation type="journal article" date="2021" name="PeerJ">
        <title>Extensive microbial diversity within the chicken gut microbiome revealed by metagenomics and culture.</title>
        <authorList>
            <person name="Gilroy R."/>
            <person name="Ravi A."/>
            <person name="Getino M."/>
            <person name="Pursley I."/>
            <person name="Horton D.L."/>
            <person name="Alikhan N.F."/>
            <person name="Baker D."/>
            <person name="Gharbi K."/>
            <person name="Hall N."/>
            <person name="Watson M."/>
            <person name="Adriaenssens E.M."/>
            <person name="Foster-Nyarko E."/>
            <person name="Jarju S."/>
            <person name="Secka A."/>
            <person name="Antonio M."/>
            <person name="Oren A."/>
            <person name="Chaudhuri R.R."/>
            <person name="La Ragione R."/>
            <person name="Hildebrand F."/>
            <person name="Pallen M.J."/>
        </authorList>
    </citation>
    <scope>NUCLEOTIDE SEQUENCE</scope>
    <source>
        <strain evidence="7">ChiW13-3771</strain>
    </source>
</reference>
<dbReference type="Pfam" id="PF12679">
    <property type="entry name" value="ABC2_membrane_2"/>
    <property type="match status" value="1"/>
</dbReference>
<feature type="transmembrane region" description="Helical" evidence="6">
    <location>
        <begin position="264"/>
        <end position="282"/>
    </location>
</feature>
<feature type="transmembrane region" description="Helical" evidence="6">
    <location>
        <begin position="209"/>
        <end position="228"/>
    </location>
</feature>
<keyword evidence="4 6" id="KW-1133">Transmembrane helix</keyword>
<dbReference type="AlphaFoldDB" id="A0A9D1ED48"/>
<feature type="transmembrane region" description="Helical" evidence="6">
    <location>
        <begin position="12"/>
        <end position="38"/>
    </location>
</feature>
<keyword evidence="5 6" id="KW-0472">Membrane</keyword>
<reference evidence="7" key="1">
    <citation type="submission" date="2020-10" db="EMBL/GenBank/DDBJ databases">
        <authorList>
            <person name="Gilroy R."/>
        </authorList>
    </citation>
    <scope>NUCLEOTIDE SEQUENCE</scope>
    <source>
        <strain evidence="7">ChiW13-3771</strain>
    </source>
</reference>
<comment type="caution">
    <text evidence="7">The sequence shown here is derived from an EMBL/GenBank/DDBJ whole genome shotgun (WGS) entry which is preliminary data.</text>
</comment>
<proteinExistence type="predicted"/>
<evidence type="ECO:0000256" key="6">
    <source>
        <dbReference type="SAM" id="Phobius"/>
    </source>
</evidence>
<evidence type="ECO:0000313" key="8">
    <source>
        <dbReference type="Proteomes" id="UP000824201"/>
    </source>
</evidence>
<dbReference type="GO" id="GO:0140359">
    <property type="term" value="F:ABC-type transporter activity"/>
    <property type="evidence" value="ECO:0007669"/>
    <property type="project" value="InterPro"/>
</dbReference>
<feature type="transmembrane region" description="Helical" evidence="6">
    <location>
        <begin position="95"/>
        <end position="116"/>
    </location>
</feature>
<dbReference type="PANTHER" id="PTHR30294">
    <property type="entry name" value="MEMBRANE COMPONENT OF ABC TRANSPORTER YHHJ-RELATED"/>
    <property type="match status" value="1"/>
</dbReference>
<dbReference type="Proteomes" id="UP000824201">
    <property type="component" value="Unassembled WGS sequence"/>
</dbReference>
<accession>A0A9D1ED48</accession>
<sequence>MTAIYKRELKAYMTSMIGPLFIAALTAIAGVYFVVYNLRIGYPYFSYVLGGLLFIFLLIVPVLTMRSLADERKSKTDQLLLTSPVSVGKIIMGKYFAMITIMAIPVLIFCLCPLVIKTGGTAYLKADYASLFAFLLMGCAYISIGMFISSLTESQIIAAVGTFGVLLFFYLLDGIVGMLGTTALFSFVGFLGILAIICLIYYGMTKNWMAALGVGIVGVIVLILLYVFNNEMFESALPNLLSAISINAVIEAFINDQVFDVTGLVYYISISFVFLFLSSQMIQKRRWS</sequence>
<feature type="transmembrane region" description="Helical" evidence="6">
    <location>
        <begin position="44"/>
        <end position="65"/>
    </location>
</feature>
<gene>
    <name evidence="7" type="ORF">IAC96_02210</name>
</gene>
<comment type="subcellular location">
    <subcellularLocation>
        <location evidence="1">Cell membrane</location>
        <topology evidence="1">Multi-pass membrane protein</topology>
    </subcellularLocation>
</comment>
<evidence type="ECO:0000313" key="7">
    <source>
        <dbReference type="EMBL" id="HIR87743.1"/>
    </source>
</evidence>
<evidence type="ECO:0000256" key="4">
    <source>
        <dbReference type="ARBA" id="ARBA00022989"/>
    </source>
</evidence>